<evidence type="ECO:0000256" key="1">
    <source>
        <dbReference type="ARBA" id="ARBA00004162"/>
    </source>
</evidence>
<gene>
    <name evidence="10" type="ORF">KMW28_11255</name>
</gene>
<dbReference type="Pfam" id="PF10988">
    <property type="entry name" value="DUF2807"/>
    <property type="match status" value="1"/>
</dbReference>
<proteinExistence type="predicted"/>
<dbReference type="InterPro" id="IPR052027">
    <property type="entry name" value="PspC"/>
</dbReference>
<feature type="transmembrane region" description="Helical" evidence="6">
    <location>
        <begin position="404"/>
        <end position="424"/>
    </location>
</feature>
<dbReference type="AlphaFoldDB" id="A0AAX1MYB5"/>
<feature type="transmembrane region" description="Helical" evidence="6">
    <location>
        <begin position="218"/>
        <end position="237"/>
    </location>
</feature>
<dbReference type="Proteomes" id="UP000678679">
    <property type="component" value="Chromosome 1"/>
</dbReference>
<evidence type="ECO:0000256" key="3">
    <source>
        <dbReference type="ARBA" id="ARBA00022692"/>
    </source>
</evidence>
<evidence type="ECO:0000256" key="2">
    <source>
        <dbReference type="ARBA" id="ARBA00022475"/>
    </source>
</evidence>
<feature type="domain" description="Phage shock protein PspC N-terminal" evidence="7">
    <location>
        <begin position="111"/>
        <end position="174"/>
    </location>
</feature>
<dbReference type="KEGG" id="fya:KMW28_11255"/>
<dbReference type="InterPro" id="IPR054319">
    <property type="entry name" value="PspC-rel_ToastRack"/>
</dbReference>
<dbReference type="InterPro" id="IPR007168">
    <property type="entry name" value="Phageshock_PspC_N"/>
</dbReference>
<keyword evidence="2" id="KW-1003">Cell membrane</keyword>
<evidence type="ECO:0000259" key="8">
    <source>
        <dbReference type="Pfam" id="PF10988"/>
    </source>
</evidence>
<keyword evidence="4 6" id="KW-1133">Transmembrane helix</keyword>
<keyword evidence="5 6" id="KW-0472">Membrane</keyword>
<dbReference type="RefSeq" id="WP_169663333.1">
    <property type="nucleotide sequence ID" value="NZ_CP076132.1"/>
</dbReference>
<keyword evidence="3 6" id="KW-0812">Transmembrane</keyword>
<feature type="transmembrane region" description="Helical" evidence="6">
    <location>
        <begin position="155"/>
        <end position="173"/>
    </location>
</feature>
<evidence type="ECO:0000313" key="11">
    <source>
        <dbReference type="Proteomes" id="UP000678679"/>
    </source>
</evidence>
<feature type="transmembrane region" description="Helical" evidence="6">
    <location>
        <begin position="304"/>
        <end position="332"/>
    </location>
</feature>
<keyword evidence="11" id="KW-1185">Reference proteome</keyword>
<dbReference type="Pfam" id="PF22744">
    <property type="entry name" value="Toast-rack_PspC-Cterm"/>
    <property type="match status" value="1"/>
</dbReference>
<feature type="domain" description="Phage shock protein PspC N-terminal" evidence="7">
    <location>
        <begin position="186"/>
        <end position="240"/>
    </location>
</feature>
<evidence type="ECO:0000313" key="10">
    <source>
        <dbReference type="EMBL" id="QWG00229.1"/>
    </source>
</evidence>
<dbReference type="Gene3D" id="2.160.20.120">
    <property type="match status" value="1"/>
</dbReference>
<organism evidence="10 11">
    <name type="scientific">Flammeovirga yaeyamensis</name>
    <dbReference type="NCBI Taxonomy" id="367791"/>
    <lineage>
        <taxon>Bacteria</taxon>
        <taxon>Pseudomonadati</taxon>
        <taxon>Bacteroidota</taxon>
        <taxon>Cytophagia</taxon>
        <taxon>Cytophagales</taxon>
        <taxon>Flammeovirgaceae</taxon>
        <taxon>Flammeovirga</taxon>
    </lineage>
</organism>
<sequence>MSEESKVIYDNYYAALHEHLSTFQNFNKIILELEYKLSELLIPFIQDEFDYINTEELIHCLKIIGLPEGFSVPDNNETDKEEETEETYDHKRISLSFIQSSQEKAKDFLYKLFRDVDRQQIGGVATGIAHLLKTDPIAIRIIFLIPFLLFSETKIPLIFTTTIYIIMWLFLPEKRNLERDQNIKIFFRDKENKVLGGIAAGVSNYFGINIVFVRLLFIGLAFYFNVLILLYIVFWIVTPYSRTLKDKFQSVGKAFTLDEIEDYLNQTLHQASKSQKIIGSKIEKINNKLGTINIDPILLDILKVVSFITGAFLFLSTLVSLVVGVPVLSIALKIFQLTDIFNYIPVQEQDILITGIDRNLLTTLQYSIPQTTAVIATIQFLTLQLLLILISLSLMVFKKVVKTSFYIVLTIIMSISSILLVTALNMSVHNFDNQATHKEEILIPINSQLFTLSLDKVGNIPLNEAKIKINPYNGNDLKFVFLQESWGKTREKAIKNAKAIDYVTTINSDDVILSSHFSFPRGVKYRNQKLSLNMFLPKGVPFKINEELQSYLNDQGIHQFDDGVENNLVYNTHGHLEIFDANNLPMIVKRNDLEDGKILIRQKRFKTNTDSLQLYGNINLRIIIDPNFKGSMIKYPKSTKGEILKITKDDNNLRLYPNDFNNKSALELSLVTSNLNYIKFEGDGSIEMDDLQTDSLEMILIGNIHGDFKDINTKKADIILKGASNMDISGKAVNVFLTTNGGSYFDGKNFVADNVKAKTKGMSEMSVHALNNATIFQSPLSKVYVDGDPLHFEKHTQR</sequence>
<reference evidence="10 11" key="1">
    <citation type="submission" date="2021-05" db="EMBL/GenBank/DDBJ databases">
        <title>Comparative genomic studies on the polysaccharide-degrading batcterial strains of the Flammeovirga genus.</title>
        <authorList>
            <person name="Zewei F."/>
            <person name="Zheng Z."/>
            <person name="Yu L."/>
            <person name="Ruyue G."/>
            <person name="Yanhong M."/>
            <person name="Yuanyuan C."/>
            <person name="Jingyan G."/>
            <person name="Wenjun H."/>
        </authorList>
    </citation>
    <scope>NUCLEOTIDE SEQUENCE [LARGE SCALE GENOMIC DNA]</scope>
    <source>
        <strain evidence="10 11">NBRC:100898</strain>
    </source>
</reference>
<dbReference type="EMBL" id="CP076132">
    <property type="protein sequence ID" value="QWG00229.1"/>
    <property type="molecule type" value="Genomic_DNA"/>
</dbReference>
<feature type="transmembrane region" description="Helical" evidence="6">
    <location>
        <begin position="373"/>
        <end position="397"/>
    </location>
</feature>
<dbReference type="PANTHER" id="PTHR33885:SF3">
    <property type="entry name" value="PHAGE SHOCK PROTEIN C"/>
    <property type="match status" value="1"/>
</dbReference>
<evidence type="ECO:0000256" key="5">
    <source>
        <dbReference type="ARBA" id="ARBA00023136"/>
    </source>
</evidence>
<accession>A0AAX1MYB5</accession>
<evidence type="ECO:0000259" key="7">
    <source>
        <dbReference type="Pfam" id="PF04024"/>
    </source>
</evidence>
<feature type="domain" description="Putative auto-transporter adhesin head GIN" evidence="8">
    <location>
        <begin position="644"/>
        <end position="789"/>
    </location>
</feature>
<evidence type="ECO:0000259" key="9">
    <source>
        <dbReference type="Pfam" id="PF22744"/>
    </source>
</evidence>
<dbReference type="GO" id="GO:0005886">
    <property type="term" value="C:plasma membrane"/>
    <property type="evidence" value="ECO:0007669"/>
    <property type="project" value="UniProtKB-SubCell"/>
</dbReference>
<dbReference type="InterPro" id="IPR021255">
    <property type="entry name" value="DUF2807"/>
</dbReference>
<evidence type="ECO:0000256" key="4">
    <source>
        <dbReference type="ARBA" id="ARBA00022989"/>
    </source>
</evidence>
<feature type="transmembrane region" description="Helical" evidence="6">
    <location>
        <begin position="194"/>
        <end position="212"/>
    </location>
</feature>
<comment type="subcellular location">
    <subcellularLocation>
        <location evidence="1">Cell membrane</location>
        <topology evidence="1">Single-pass membrane protein</topology>
    </subcellularLocation>
</comment>
<name>A0AAX1MYB5_9BACT</name>
<dbReference type="Pfam" id="PF04024">
    <property type="entry name" value="PspC"/>
    <property type="match status" value="2"/>
</dbReference>
<dbReference type="PANTHER" id="PTHR33885">
    <property type="entry name" value="PHAGE SHOCK PROTEIN C"/>
    <property type="match status" value="1"/>
</dbReference>
<evidence type="ECO:0000256" key="6">
    <source>
        <dbReference type="SAM" id="Phobius"/>
    </source>
</evidence>
<protein>
    <submittedName>
        <fullName evidence="10">PspC domain-containing protein</fullName>
    </submittedName>
</protein>
<feature type="domain" description="PspC-related ToastRack" evidence="9">
    <location>
        <begin position="463"/>
        <end position="559"/>
    </location>
</feature>